<dbReference type="RefSeq" id="WP_119437033.1">
    <property type="nucleotide sequence ID" value="NZ_QWGR01000003.1"/>
</dbReference>
<dbReference type="Pfam" id="PF01784">
    <property type="entry name" value="DUF34_NIF3"/>
    <property type="match status" value="1"/>
</dbReference>
<accession>A0A399T4N4</accession>
<evidence type="ECO:0000256" key="5">
    <source>
        <dbReference type="PIRNR" id="PIRNR037489"/>
    </source>
</evidence>
<dbReference type="NCBIfam" id="TIGR00486">
    <property type="entry name" value="YbgI_SA1388"/>
    <property type="match status" value="1"/>
</dbReference>
<evidence type="ECO:0000313" key="8">
    <source>
        <dbReference type="Proteomes" id="UP000265926"/>
    </source>
</evidence>
<dbReference type="Gene3D" id="3.30.70.120">
    <property type="match status" value="1"/>
</dbReference>
<evidence type="ECO:0000256" key="2">
    <source>
        <dbReference type="ARBA" id="ARBA00011643"/>
    </source>
</evidence>
<dbReference type="AlphaFoldDB" id="A0A399T4N4"/>
<sequence length="365" mass="40499">MTKIKDITHYLETVAPLRLQESYDNAGLIVGDMQAELTSILVTLDVTEEVVEEAIQNKCNLIVAHHPIVFSGLKKITGKNYVERTLLKAIKNDIAIYAAHTNLDSVTGGVNGKICEKLGLSDCRILEPAGGLLKKLVTFVPVDHAEKVRQAVFAAGAGHIGNYDSCSFNAHGQGTFRGNDSTTPFVGEKGAHHYENEIRFETIFPSYLQGQIVSALTTAHPYEEVAYDIYPLDNKFDQIGMGMVGVLPKEKTEREVLKLLKKTFQTGVIRHTALQNKKVKKIAVCGGAGSFLLKQAIAAGADFFVTGDFKYHQFFDAENKIVIADIGHFESEQFTKELFYELLTKKFPKFVVRLSEVNTNPVFYF</sequence>
<dbReference type="PIRSF" id="PIRSF037489">
    <property type="entry name" value="UCP037489_NIF3_YqfO"/>
    <property type="match status" value="1"/>
</dbReference>
<comment type="similarity">
    <text evidence="1 5">Belongs to the GTP cyclohydrolase I type 2/NIF3 family.</text>
</comment>
<comment type="caution">
    <text evidence="7">The sequence shown here is derived from an EMBL/GenBank/DDBJ whole genome shotgun (WGS) entry which is preliminary data.</text>
</comment>
<dbReference type="InterPro" id="IPR036069">
    <property type="entry name" value="DUF34/NIF3_sf"/>
</dbReference>
<name>A0A399T4N4_9BACT</name>
<dbReference type="PANTHER" id="PTHR13799:SF14">
    <property type="entry name" value="GTP CYCLOHYDROLASE 1 TYPE 2 HOMOLOG"/>
    <property type="match status" value="1"/>
</dbReference>
<dbReference type="GO" id="GO:0005737">
    <property type="term" value="C:cytoplasm"/>
    <property type="evidence" value="ECO:0007669"/>
    <property type="project" value="TreeGrafter"/>
</dbReference>
<dbReference type="FunFam" id="3.40.1390.30:FF:000001">
    <property type="entry name" value="GTP cyclohydrolase 1 type 2"/>
    <property type="match status" value="1"/>
</dbReference>
<keyword evidence="4 5" id="KW-0479">Metal-binding</keyword>
<dbReference type="InterPro" id="IPR002678">
    <property type="entry name" value="DUF34/NIF3"/>
</dbReference>
<keyword evidence="8" id="KW-1185">Reference proteome</keyword>
<feature type="binding site" evidence="6">
    <location>
        <position position="328"/>
    </location>
    <ligand>
        <name>a divalent metal cation</name>
        <dbReference type="ChEBI" id="CHEBI:60240"/>
        <label>1</label>
    </ligand>
</feature>
<dbReference type="Gene3D" id="3.40.1390.30">
    <property type="entry name" value="NIF3 (NGG1p interacting factor 3)-like"/>
    <property type="match status" value="2"/>
</dbReference>
<comment type="subunit">
    <text evidence="2">Homohexamer.</text>
</comment>
<evidence type="ECO:0000313" key="7">
    <source>
        <dbReference type="EMBL" id="RIJ49147.1"/>
    </source>
</evidence>
<feature type="binding site" evidence="6">
    <location>
        <position position="66"/>
    </location>
    <ligand>
        <name>a divalent metal cation</name>
        <dbReference type="ChEBI" id="CHEBI:60240"/>
        <label>1</label>
    </ligand>
</feature>
<proteinExistence type="inferred from homology"/>
<organism evidence="7 8">
    <name type="scientific">Maribellus luteus</name>
    <dbReference type="NCBI Taxonomy" id="2305463"/>
    <lineage>
        <taxon>Bacteria</taxon>
        <taxon>Pseudomonadati</taxon>
        <taxon>Bacteroidota</taxon>
        <taxon>Bacteroidia</taxon>
        <taxon>Marinilabiliales</taxon>
        <taxon>Prolixibacteraceae</taxon>
        <taxon>Maribellus</taxon>
    </lineage>
</organism>
<evidence type="ECO:0000256" key="1">
    <source>
        <dbReference type="ARBA" id="ARBA00006964"/>
    </source>
</evidence>
<dbReference type="InterPro" id="IPR017221">
    <property type="entry name" value="DUF34/NIF3_bac"/>
</dbReference>
<reference evidence="7 8" key="1">
    <citation type="submission" date="2018-08" db="EMBL/GenBank/DDBJ databases">
        <title>Pallidiluteibacterium maritimus gen. nov., sp. nov., isolated from coastal sediment.</title>
        <authorList>
            <person name="Zhou L.Y."/>
        </authorList>
    </citation>
    <scope>NUCLEOTIDE SEQUENCE [LARGE SCALE GENOMIC DNA]</scope>
    <source>
        <strain evidence="7 8">XSD2</strain>
    </source>
</reference>
<feature type="binding site" evidence="6">
    <location>
        <position position="104"/>
    </location>
    <ligand>
        <name>a divalent metal cation</name>
        <dbReference type="ChEBI" id="CHEBI:60240"/>
        <label>1</label>
    </ligand>
</feature>
<dbReference type="InterPro" id="IPR015867">
    <property type="entry name" value="N-reg_PII/ATP_PRibTrfase_C"/>
</dbReference>
<dbReference type="PANTHER" id="PTHR13799">
    <property type="entry name" value="NGG1 INTERACTING FACTOR 3"/>
    <property type="match status" value="1"/>
</dbReference>
<evidence type="ECO:0000256" key="4">
    <source>
        <dbReference type="ARBA" id="ARBA00022723"/>
    </source>
</evidence>
<dbReference type="EMBL" id="QWGR01000003">
    <property type="protein sequence ID" value="RIJ49147.1"/>
    <property type="molecule type" value="Genomic_DNA"/>
</dbReference>
<gene>
    <name evidence="7" type="ORF">D1614_06190</name>
</gene>
<dbReference type="SUPFAM" id="SSF102705">
    <property type="entry name" value="NIF3 (NGG1p interacting factor 3)-like"/>
    <property type="match status" value="1"/>
</dbReference>
<dbReference type="Proteomes" id="UP000265926">
    <property type="component" value="Unassembled WGS sequence"/>
</dbReference>
<feature type="binding site" evidence="6">
    <location>
        <position position="332"/>
    </location>
    <ligand>
        <name>a divalent metal cation</name>
        <dbReference type="ChEBI" id="CHEBI:60240"/>
        <label>1</label>
    </ligand>
</feature>
<evidence type="ECO:0000256" key="3">
    <source>
        <dbReference type="ARBA" id="ARBA00022112"/>
    </source>
</evidence>
<feature type="binding site" evidence="6">
    <location>
        <position position="65"/>
    </location>
    <ligand>
        <name>a divalent metal cation</name>
        <dbReference type="ChEBI" id="CHEBI:60240"/>
        <label>1</label>
    </ligand>
</feature>
<dbReference type="FunFam" id="3.30.70.120:FF:000006">
    <property type="entry name" value="GTP cyclohydrolase 1 type 2 homolog"/>
    <property type="match status" value="1"/>
</dbReference>
<protein>
    <recommendedName>
        <fullName evidence="3 5">GTP cyclohydrolase 1 type 2 homolog</fullName>
    </recommendedName>
</protein>
<evidence type="ECO:0000256" key="6">
    <source>
        <dbReference type="PIRSR" id="PIRSR602678-1"/>
    </source>
</evidence>
<dbReference type="OrthoDB" id="9792792at2"/>
<dbReference type="GO" id="GO:0046872">
    <property type="term" value="F:metal ion binding"/>
    <property type="evidence" value="ECO:0007669"/>
    <property type="project" value="UniProtKB-UniRule"/>
</dbReference>